<reference evidence="2 3" key="1">
    <citation type="submission" date="2023-07" db="EMBL/GenBank/DDBJ databases">
        <title>Genomic Encyclopedia of Type Strains, Phase IV (KMG-IV): sequencing the most valuable type-strain genomes for metagenomic binning, comparative biology and taxonomic classification.</title>
        <authorList>
            <person name="Goeker M."/>
        </authorList>
    </citation>
    <scope>NUCLEOTIDE SEQUENCE [LARGE SCALE GENOMIC DNA]</scope>
    <source>
        <strain evidence="2 3">DSM 9768</strain>
    </source>
</reference>
<protein>
    <recommendedName>
        <fullName evidence="4">Small-conductance mechanosensitive channel</fullName>
    </recommendedName>
</protein>
<dbReference type="Proteomes" id="UP001230005">
    <property type="component" value="Unassembled WGS sequence"/>
</dbReference>
<dbReference type="RefSeq" id="WP_307328455.1">
    <property type="nucleotide sequence ID" value="NZ_JAUSUG010000016.1"/>
</dbReference>
<evidence type="ECO:0000313" key="3">
    <source>
        <dbReference type="Proteomes" id="UP001230005"/>
    </source>
</evidence>
<keyword evidence="3" id="KW-1185">Reference proteome</keyword>
<keyword evidence="1" id="KW-1133">Transmembrane helix</keyword>
<feature type="transmembrane region" description="Helical" evidence="1">
    <location>
        <begin position="130"/>
        <end position="154"/>
    </location>
</feature>
<accession>A0ABT9ZYS8</accession>
<gene>
    <name evidence="2" type="ORF">J2S74_003818</name>
</gene>
<organism evidence="2 3">
    <name type="scientific">Evansella vedderi</name>
    <dbReference type="NCBI Taxonomy" id="38282"/>
    <lineage>
        <taxon>Bacteria</taxon>
        <taxon>Bacillati</taxon>
        <taxon>Bacillota</taxon>
        <taxon>Bacilli</taxon>
        <taxon>Bacillales</taxon>
        <taxon>Bacillaceae</taxon>
        <taxon>Evansella</taxon>
    </lineage>
</organism>
<feature type="transmembrane region" description="Helical" evidence="1">
    <location>
        <begin position="166"/>
        <end position="184"/>
    </location>
</feature>
<sequence>MAMREEEVGRAVSSTSNSGMEQFHARAHYWGRLTVWAALILTLSLPIVLSFFLGHHPGWNVILSAFLAYAGIVAVVWVLEPLMYYTILGVSGTYIGFLTGNVGNMCLPAAASAQNAIGVEPGTKKGEITATLAIGAASLVNKVFLIPMILVGALLVSRIPEHIQQVFPFILPAIFGGVLAQFAMKKPIYGVIGLVIGFVINLTALVVYMKMLLCIILTITICLFLEKINEAKASV</sequence>
<name>A0ABT9ZYS8_9BACI</name>
<feature type="transmembrane region" description="Helical" evidence="1">
    <location>
        <begin position="86"/>
        <end position="110"/>
    </location>
</feature>
<proteinExistence type="predicted"/>
<evidence type="ECO:0000313" key="2">
    <source>
        <dbReference type="EMBL" id="MDQ0256398.1"/>
    </source>
</evidence>
<feature type="transmembrane region" description="Helical" evidence="1">
    <location>
        <begin position="196"/>
        <end position="225"/>
    </location>
</feature>
<dbReference type="EMBL" id="JAUSUG010000016">
    <property type="protein sequence ID" value="MDQ0256398.1"/>
    <property type="molecule type" value="Genomic_DNA"/>
</dbReference>
<feature type="transmembrane region" description="Helical" evidence="1">
    <location>
        <begin position="59"/>
        <end position="79"/>
    </location>
</feature>
<evidence type="ECO:0000256" key="1">
    <source>
        <dbReference type="SAM" id="Phobius"/>
    </source>
</evidence>
<comment type="caution">
    <text evidence="2">The sequence shown here is derived from an EMBL/GenBank/DDBJ whole genome shotgun (WGS) entry which is preliminary data.</text>
</comment>
<feature type="transmembrane region" description="Helical" evidence="1">
    <location>
        <begin position="33"/>
        <end position="53"/>
    </location>
</feature>
<evidence type="ECO:0008006" key="4">
    <source>
        <dbReference type="Google" id="ProtNLM"/>
    </source>
</evidence>
<keyword evidence="1" id="KW-0472">Membrane</keyword>
<keyword evidence="1" id="KW-0812">Transmembrane</keyword>